<dbReference type="RefSeq" id="WP_146200952.1">
    <property type="nucleotide sequence ID" value="NZ_QGGL01000004.1"/>
</dbReference>
<reference evidence="2 3" key="1">
    <citation type="submission" date="2018-05" db="EMBL/GenBank/DDBJ databases">
        <title>Genomic Encyclopedia of Type Strains, Phase IV (KMG-IV): sequencing the most valuable type-strain genomes for metagenomic binning, comparative biology and taxonomic classification.</title>
        <authorList>
            <person name="Goeker M."/>
        </authorList>
    </citation>
    <scope>NUCLEOTIDE SEQUENCE [LARGE SCALE GENOMIC DNA]</scope>
    <source>
        <strain evidence="2 3">DSM 18773</strain>
    </source>
</reference>
<sequence>MFRRGRLFLVVLCFAMIALTGCDLPLTSKPDNFIAYELVKGDDAVTDDQQAQVQRLLEDGNLLQKVGSEYGFTYQETIRVQLASGDDGYRSLLTREGKSSETLDNEVKYTDASVYRSNITINLAKRKTDGELSSTLAHELTHILFNQNALRVPSWINEGLAQRMGFAEDARDQSPLMKKSERLKVYSHVLKNKQEQGHLELLVDNLETIHTMTSTYNVEWLDYLAVQCLWDQQGAEKFRQYLQKIKDNPLNKIDPFEESFGVKQTDYESTFNQRLAGDLAHPDKGVTISYTLHEDSPGKLLIRQAGAEEYNILALEQGSHQLTVLPDNTVTGLPVARMVKGKSEVRPNVLFFIVSLDKPEEIEGQMVKTYGFAIARYFGRYYYMNSFLNTEDGASSTHHDLKLPSLELTGLEVPS</sequence>
<proteinExistence type="predicted"/>
<evidence type="ECO:0000313" key="3">
    <source>
        <dbReference type="Proteomes" id="UP000245634"/>
    </source>
</evidence>
<feature type="chain" id="PRO_5038472855" description="Peptidase MA-like domain-containing protein" evidence="1">
    <location>
        <begin position="21"/>
        <end position="415"/>
    </location>
</feature>
<feature type="signal peptide" evidence="1">
    <location>
        <begin position="1"/>
        <end position="20"/>
    </location>
</feature>
<protein>
    <recommendedName>
        <fullName evidence="4">Peptidase MA-like domain-containing protein</fullName>
    </recommendedName>
</protein>
<name>A0A316DBF1_9BACL</name>
<dbReference type="EMBL" id="QGGL01000004">
    <property type="protein sequence ID" value="PWK14925.1"/>
    <property type="molecule type" value="Genomic_DNA"/>
</dbReference>
<dbReference type="OrthoDB" id="2379112at2"/>
<accession>A0A316DBF1</accession>
<dbReference type="Proteomes" id="UP000245634">
    <property type="component" value="Unassembled WGS sequence"/>
</dbReference>
<evidence type="ECO:0000313" key="2">
    <source>
        <dbReference type="EMBL" id="PWK14925.1"/>
    </source>
</evidence>
<organism evidence="2 3">
    <name type="scientific">Tumebacillus permanentifrigoris</name>
    <dbReference type="NCBI Taxonomy" id="378543"/>
    <lineage>
        <taxon>Bacteria</taxon>
        <taxon>Bacillati</taxon>
        <taxon>Bacillota</taxon>
        <taxon>Bacilli</taxon>
        <taxon>Bacillales</taxon>
        <taxon>Alicyclobacillaceae</taxon>
        <taxon>Tumebacillus</taxon>
    </lineage>
</organism>
<comment type="caution">
    <text evidence="2">The sequence shown here is derived from an EMBL/GenBank/DDBJ whole genome shotgun (WGS) entry which is preliminary data.</text>
</comment>
<evidence type="ECO:0000256" key="1">
    <source>
        <dbReference type="SAM" id="SignalP"/>
    </source>
</evidence>
<dbReference type="AlphaFoldDB" id="A0A316DBF1"/>
<gene>
    <name evidence="2" type="ORF">C7459_104127</name>
</gene>
<keyword evidence="3" id="KW-1185">Reference proteome</keyword>
<keyword evidence="1" id="KW-0732">Signal</keyword>
<dbReference type="PROSITE" id="PS51257">
    <property type="entry name" value="PROKAR_LIPOPROTEIN"/>
    <property type="match status" value="1"/>
</dbReference>
<evidence type="ECO:0008006" key="4">
    <source>
        <dbReference type="Google" id="ProtNLM"/>
    </source>
</evidence>